<dbReference type="RefSeq" id="WP_254749906.1">
    <property type="nucleotide sequence ID" value="NZ_JANCLV010000006.1"/>
</dbReference>
<comment type="caution">
    <text evidence="2">The sequence shown here is derived from an EMBL/GenBank/DDBJ whole genome shotgun (WGS) entry which is preliminary data.</text>
</comment>
<keyword evidence="3" id="KW-1185">Reference proteome</keyword>
<accession>A0ABT1LQG9</accession>
<organism evidence="2 3">
    <name type="scientific">Pseudarthrobacter humi</name>
    <dbReference type="NCBI Taxonomy" id="2952523"/>
    <lineage>
        <taxon>Bacteria</taxon>
        <taxon>Bacillati</taxon>
        <taxon>Actinomycetota</taxon>
        <taxon>Actinomycetes</taxon>
        <taxon>Micrococcales</taxon>
        <taxon>Micrococcaceae</taxon>
        <taxon>Pseudarthrobacter</taxon>
    </lineage>
</organism>
<dbReference type="Proteomes" id="UP001524318">
    <property type="component" value="Unassembled WGS sequence"/>
</dbReference>
<protein>
    <submittedName>
        <fullName evidence="2">Uncharacterized protein</fullName>
    </submittedName>
</protein>
<name>A0ABT1LQG9_9MICC</name>
<feature type="region of interest" description="Disordered" evidence="1">
    <location>
        <begin position="366"/>
        <end position="393"/>
    </location>
</feature>
<evidence type="ECO:0000256" key="1">
    <source>
        <dbReference type="SAM" id="MobiDB-lite"/>
    </source>
</evidence>
<proteinExistence type="predicted"/>
<dbReference type="EMBL" id="JANCLV010000006">
    <property type="protein sequence ID" value="MCP9000119.1"/>
    <property type="molecule type" value="Genomic_DNA"/>
</dbReference>
<evidence type="ECO:0000313" key="3">
    <source>
        <dbReference type="Proteomes" id="UP001524318"/>
    </source>
</evidence>
<sequence>MLESQLGLFVDQASGHYQVAGNPLGALVFQGLDLVLRSAVKLLARDILIDFRGTFAVRAVGAAKITRIGYTDRAVFRTVPAELPGAGITAVETAGGTVLAVTKRLAVVATGEPTTLTVTFAARTVTVGLVVTVTIGFTFAAAKAATLTVTLAARTITKRLVVTVTVGFTFAAAERFPVSAAEAATLAIALAARTVTKRLVVTVTIGFTFAAAKAATLTVTLAARTITERLVVTVTVRLPLTTAAACERFPFSAAGEWLALSSTEGPTLAITFAARTITKRLTFAGTRRALRSVWVTVFAGTESARVAARIVVAAERTAVLAAAVAAVVLSHGDSSCYEPTTGAIAAARSVFRYPTQPEIKRFEVRTSQSILGETPPTDDMDPSPDRLRGNVHTPRRTLSHVLRVSGGRSRSSCVFGP</sequence>
<evidence type="ECO:0000313" key="2">
    <source>
        <dbReference type="EMBL" id="MCP9000119.1"/>
    </source>
</evidence>
<gene>
    <name evidence="2" type="ORF">NFC73_10305</name>
</gene>
<reference evidence="2 3" key="1">
    <citation type="submission" date="2022-06" db="EMBL/GenBank/DDBJ databases">
        <title>Pseudarthrobacter sp. strain RMG13 Genome sequencing and assembly.</title>
        <authorList>
            <person name="Kim I."/>
        </authorList>
    </citation>
    <scope>NUCLEOTIDE SEQUENCE [LARGE SCALE GENOMIC DNA]</scope>
    <source>
        <strain evidence="2 3">RMG13</strain>
    </source>
</reference>